<evidence type="ECO:0000313" key="1">
    <source>
        <dbReference type="EMBL" id="KAH7659696.1"/>
    </source>
</evidence>
<gene>
    <name evidence="1" type="ORF">IHE45_16G047700</name>
</gene>
<organism evidence="1 2">
    <name type="scientific">Dioscorea alata</name>
    <name type="common">Purple yam</name>
    <dbReference type="NCBI Taxonomy" id="55571"/>
    <lineage>
        <taxon>Eukaryota</taxon>
        <taxon>Viridiplantae</taxon>
        <taxon>Streptophyta</taxon>
        <taxon>Embryophyta</taxon>
        <taxon>Tracheophyta</taxon>
        <taxon>Spermatophyta</taxon>
        <taxon>Magnoliopsida</taxon>
        <taxon>Liliopsida</taxon>
        <taxon>Dioscoreales</taxon>
        <taxon>Dioscoreaceae</taxon>
        <taxon>Dioscorea</taxon>
    </lineage>
</organism>
<accession>A0ACB7UHF5</accession>
<keyword evidence="2" id="KW-1185">Reference proteome</keyword>
<protein>
    <submittedName>
        <fullName evidence="1">Uncharacterized protein</fullName>
    </submittedName>
</protein>
<comment type="caution">
    <text evidence="1">The sequence shown here is derived from an EMBL/GenBank/DDBJ whole genome shotgun (WGS) entry which is preliminary data.</text>
</comment>
<evidence type="ECO:0000313" key="2">
    <source>
        <dbReference type="Proteomes" id="UP000827976"/>
    </source>
</evidence>
<name>A0ACB7UHF5_DIOAL</name>
<reference evidence="2" key="1">
    <citation type="journal article" date="2022" name="Nat. Commun.">
        <title>Chromosome evolution and the genetic basis of agronomically important traits in greater yam.</title>
        <authorList>
            <person name="Bredeson J.V."/>
            <person name="Lyons J.B."/>
            <person name="Oniyinde I.O."/>
            <person name="Okereke N.R."/>
            <person name="Kolade O."/>
            <person name="Nnabue I."/>
            <person name="Nwadili C.O."/>
            <person name="Hribova E."/>
            <person name="Parker M."/>
            <person name="Nwogha J."/>
            <person name="Shu S."/>
            <person name="Carlson J."/>
            <person name="Kariba R."/>
            <person name="Muthemba S."/>
            <person name="Knop K."/>
            <person name="Barton G.J."/>
            <person name="Sherwood A.V."/>
            <person name="Lopez-Montes A."/>
            <person name="Asiedu R."/>
            <person name="Jamnadass R."/>
            <person name="Muchugi A."/>
            <person name="Goodstein D."/>
            <person name="Egesi C.N."/>
            <person name="Featherston J."/>
            <person name="Asfaw A."/>
            <person name="Simpson G.G."/>
            <person name="Dolezel J."/>
            <person name="Hendre P.S."/>
            <person name="Van Deynze A."/>
            <person name="Kumar P.L."/>
            <person name="Obidiegwu J.E."/>
            <person name="Bhattacharjee R."/>
            <person name="Rokhsar D.S."/>
        </authorList>
    </citation>
    <scope>NUCLEOTIDE SEQUENCE [LARGE SCALE GENOMIC DNA]</scope>
    <source>
        <strain evidence="2">cv. TDa95/00328</strain>
    </source>
</reference>
<dbReference type="EMBL" id="CM037026">
    <property type="protein sequence ID" value="KAH7659696.1"/>
    <property type="molecule type" value="Genomic_DNA"/>
</dbReference>
<sequence>MDLETENRLAAMLMEEARRLRLQAENEGVHAYLKPNVRARPNSRFLTATVLGVQQANRAVEVSEMWRARDKELELDSRPRDISKNSSRPRSEKHHNGHVEVRLQSRHEENERVCASRLKSRPEENDKISASRLKSRQKENVKVSASLCSSSKLAYEDSYPNEDGMQDEEIEKFLHSRRKRGKGAIGSRMDEPGPYLSTSLNDNERLLLPEDVREKEEWEKRIVGPEKPSFMQTKEHLNDSHNSTDSEDDTHLYEKHHVKKHTSKKDKSKKKKRKERRSKHHNKKQKIR</sequence>
<proteinExistence type="predicted"/>
<dbReference type="Proteomes" id="UP000827976">
    <property type="component" value="Chromosome 16"/>
</dbReference>